<keyword evidence="2" id="KW-1185">Reference proteome</keyword>
<accession>A0A2R6WAV2</accession>
<reference evidence="2" key="1">
    <citation type="journal article" date="2017" name="Cell">
        <title>Insights into land plant evolution garnered from the Marchantia polymorpha genome.</title>
        <authorList>
            <person name="Bowman J.L."/>
            <person name="Kohchi T."/>
            <person name="Yamato K.T."/>
            <person name="Jenkins J."/>
            <person name="Shu S."/>
            <person name="Ishizaki K."/>
            <person name="Yamaoka S."/>
            <person name="Nishihama R."/>
            <person name="Nakamura Y."/>
            <person name="Berger F."/>
            <person name="Adam C."/>
            <person name="Aki S.S."/>
            <person name="Althoff F."/>
            <person name="Araki T."/>
            <person name="Arteaga-Vazquez M.A."/>
            <person name="Balasubrmanian S."/>
            <person name="Barry K."/>
            <person name="Bauer D."/>
            <person name="Boehm C.R."/>
            <person name="Briginshaw L."/>
            <person name="Caballero-Perez J."/>
            <person name="Catarino B."/>
            <person name="Chen F."/>
            <person name="Chiyoda S."/>
            <person name="Chovatia M."/>
            <person name="Davies K.M."/>
            <person name="Delmans M."/>
            <person name="Demura T."/>
            <person name="Dierschke T."/>
            <person name="Dolan L."/>
            <person name="Dorantes-Acosta A.E."/>
            <person name="Eklund D.M."/>
            <person name="Florent S.N."/>
            <person name="Flores-Sandoval E."/>
            <person name="Fujiyama A."/>
            <person name="Fukuzawa H."/>
            <person name="Galik B."/>
            <person name="Grimanelli D."/>
            <person name="Grimwood J."/>
            <person name="Grossniklaus U."/>
            <person name="Hamada T."/>
            <person name="Haseloff J."/>
            <person name="Hetherington A.J."/>
            <person name="Higo A."/>
            <person name="Hirakawa Y."/>
            <person name="Hundley H.N."/>
            <person name="Ikeda Y."/>
            <person name="Inoue K."/>
            <person name="Inoue S.I."/>
            <person name="Ishida S."/>
            <person name="Jia Q."/>
            <person name="Kakita M."/>
            <person name="Kanazawa T."/>
            <person name="Kawai Y."/>
            <person name="Kawashima T."/>
            <person name="Kennedy M."/>
            <person name="Kinose K."/>
            <person name="Kinoshita T."/>
            <person name="Kohara Y."/>
            <person name="Koide E."/>
            <person name="Komatsu K."/>
            <person name="Kopischke S."/>
            <person name="Kubo M."/>
            <person name="Kyozuka J."/>
            <person name="Lagercrantz U."/>
            <person name="Lin S.S."/>
            <person name="Lindquist E."/>
            <person name="Lipzen A.M."/>
            <person name="Lu C.W."/>
            <person name="De Luna E."/>
            <person name="Martienssen R.A."/>
            <person name="Minamino N."/>
            <person name="Mizutani M."/>
            <person name="Mizutani M."/>
            <person name="Mochizuki N."/>
            <person name="Monte I."/>
            <person name="Mosher R."/>
            <person name="Nagasaki H."/>
            <person name="Nakagami H."/>
            <person name="Naramoto S."/>
            <person name="Nishitani K."/>
            <person name="Ohtani M."/>
            <person name="Okamoto T."/>
            <person name="Okumura M."/>
            <person name="Phillips J."/>
            <person name="Pollak B."/>
            <person name="Reinders A."/>
            <person name="Rovekamp M."/>
            <person name="Sano R."/>
            <person name="Sawa S."/>
            <person name="Schmid M.W."/>
            <person name="Shirakawa M."/>
            <person name="Solano R."/>
            <person name="Spunde A."/>
            <person name="Suetsugu N."/>
            <person name="Sugano S."/>
            <person name="Sugiyama A."/>
            <person name="Sun R."/>
            <person name="Suzuki Y."/>
            <person name="Takenaka M."/>
            <person name="Takezawa D."/>
            <person name="Tomogane H."/>
            <person name="Tsuzuki M."/>
            <person name="Ueda T."/>
            <person name="Umeda M."/>
            <person name="Ward J.M."/>
            <person name="Watanabe Y."/>
            <person name="Yazaki K."/>
            <person name="Yokoyama R."/>
            <person name="Yoshitake Y."/>
            <person name="Yotsui I."/>
            <person name="Zachgo S."/>
            <person name="Schmutz J."/>
        </authorList>
    </citation>
    <scope>NUCLEOTIDE SEQUENCE [LARGE SCALE GENOMIC DNA]</scope>
    <source>
        <strain evidence="2">Tak-1</strain>
    </source>
</reference>
<proteinExistence type="predicted"/>
<organism evidence="1 2">
    <name type="scientific">Marchantia polymorpha</name>
    <name type="common">Common liverwort</name>
    <name type="synonym">Marchantia aquatica</name>
    <dbReference type="NCBI Taxonomy" id="3197"/>
    <lineage>
        <taxon>Eukaryota</taxon>
        <taxon>Viridiplantae</taxon>
        <taxon>Streptophyta</taxon>
        <taxon>Embryophyta</taxon>
        <taxon>Marchantiophyta</taxon>
        <taxon>Marchantiopsida</taxon>
        <taxon>Marchantiidae</taxon>
        <taxon>Marchantiales</taxon>
        <taxon>Marchantiaceae</taxon>
        <taxon>Marchantia</taxon>
    </lineage>
</organism>
<sequence length="69" mass="7611">MLTMSQCLEGEKVSYVLPDCFHCTQIAGYICLTPAGDDSTCRPSGSLTHGLKVHRFYNEHNLHTGKAIL</sequence>
<dbReference type="Gramene" id="Mp5g16710.1">
    <property type="protein sequence ID" value="Mp5g16710.1.cds1"/>
    <property type="gene ID" value="Mp5g16710"/>
</dbReference>
<evidence type="ECO:0000313" key="2">
    <source>
        <dbReference type="Proteomes" id="UP000244005"/>
    </source>
</evidence>
<dbReference type="AlphaFoldDB" id="A0A2R6WAV2"/>
<dbReference type="Proteomes" id="UP000244005">
    <property type="component" value="Unassembled WGS sequence"/>
</dbReference>
<name>A0A2R6WAV2_MARPO</name>
<gene>
    <name evidence="1" type="ORF">MARPO_0117s0035</name>
</gene>
<evidence type="ECO:0000313" key="1">
    <source>
        <dbReference type="EMBL" id="PTQ30981.1"/>
    </source>
</evidence>
<protein>
    <submittedName>
        <fullName evidence="1">Uncharacterized protein</fullName>
    </submittedName>
</protein>
<dbReference type="EMBL" id="KZ772789">
    <property type="protein sequence ID" value="PTQ30981.1"/>
    <property type="molecule type" value="Genomic_DNA"/>
</dbReference>